<dbReference type="Proteomes" id="UP001295684">
    <property type="component" value="Unassembled WGS sequence"/>
</dbReference>
<dbReference type="EMBL" id="CAMPGE010016615">
    <property type="protein sequence ID" value="CAI2375160.1"/>
    <property type="molecule type" value="Genomic_DNA"/>
</dbReference>
<evidence type="ECO:0000313" key="4">
    <source>
        <dbReference type="Proteomes" id="UP001295684"/>
    </source>
</evidence>
<gene>
    <name evidence="3" type="ORF">ECRASSUSDP1_LOCUS16520</name>
</gene>
<dbReference type="SUPFAM" id="SSF57959">
    <property type="entry name" value="Leucine zipper domain"/>
    <property type="match status" value="1"/>
</dbReference>
<organism evidence="3 4">
    <name type="scientific">Euplotes crassus</name>
    <dbReference type="NCBI Taxonomy" id="5936"/>
    <lineage>
        <taxon>Eukaryota</taxon>
        <taxon>Sar</taxon>
        <taxon>Alveolata</taxon>
        <taxon>Ciliophora</taxon>
        <taxon>Intramacronucleata</taxon>
        <taxon>Spirotrichea</taxon>
        <taxon>Hypotrichia</taxon>
        <taxon>Euplotida</taxon>
        <taxon>Euplotidae</taxon>
        <taxon>Moneuplotes</taxon>
    </lineage>
</organism>
<comment type="caution">
    <text evidence="3">The sequence shown here is derived from an EMBL/GenBank/DDBJ whole genome shotgun (WGS) entry which is preliminary data.</text>
</comment>
<dbReference type="GO" id="GO:0003700">
    <property type="term" value="F:DNA-binding transcription factor activity"/>
    <property type="evidence" value="ECO:0007669"/>
    <property type="project" value="InterPro"/>
</dbReference>
<dbReference type="InterPro" id="IPR046347">
    <property type="entry name" value="bZIP_sf"/>
</dbReference>
<sequence length="296" mass="34995">MESKASSLQSKIKSSKERSRDHRRRKKEYYSGLEAKIKQLQMQIEALKEENIELRQRVVHIPSKISEQASHCTESNQKHALQISENYLYNTMKKNLKKEPEEVRFSMIEQSVEEVRDCSEIRINYIKQCFSNIINNIASVGSKAFSAIFNEMKVKDYAQCLQAKKRKRKYFEKEVETAKDIFLAYEFSEITTKNFLEYKNKTYRNCKKLKNMVHQIARVRNELLNCYKEIQKDFHDAEAKGDNEYTKEDVSTCLQIWNRMKEKGLLSAHNVWEIPYNTKTNEADFYEGAELTDTNT</sequence>
<evidence type="ECO:0000256" key="2">
    <source>
        <dbReference type="SAM" id="MobiDB-lite"/>
    </source>
</evidence>
<dbReference type="Gene3D" id="1.20.5.170">
    <property type="match status" value="1"/>
</dbReference>
<feature type="coiled-coil region" evidence="1">
    <location>
        <begin position="30"/>
        <end position="57"/>
    </location>
</feature>
<dbReference type="AlphaFoldDB" id="A0AAD1XMA3"/>
<name>A0AAD1XMA3_EUPCR</name>
<feature type="compositionally biased region" description="Polar residues" evidence="2">
    <location>
        <begin position="1"/>
        <end position="12"/>
    </location>
</feature>
<evidence type="ECO:0000256" key="1">
    <source>
        <dbReference type="SAM" id="Coils"/>
    </source>
</evidence>
<protein>
    <recommendedName>
        <fullName evidence="5">BZIP domain-containing protein</fullName>
    </recommendedName>
</protein>
<feature type="region of interest" description="Disordered" evidence="2">
    <location>
        <begin position="1"/>
        <end position="28"/>
    </location>
</feature>
<accession>A0AAD1XMA3</accession>
<keyword evidence="1" id="KW-0175">Coiled coil</keyword>
<evidence type="ECO:0000313" key="3">
    <source>
        <dbReference type="EMBL" id="CAI2375160.1"/>
    </source>
</evidence>
<keyword evidence="4" id="KW-1185">Reference proteome</keyword>
<evidence type="ECO:0008006" key="5">
    <source>
        <dbReference type="Google" id="ProtNLM"/>
    </source>
</evidence>
<reference evidence="3" key="1">
    <citation type="submission" date="2023-07" db="EMBL/GenBank/DDBJ databases">
        <authorList>
            <consortium name="AG Swart"/>
            <person name="Singh M."/>
            <person name="Singh A."/>
            <person name="Seah K."/>
            <person name="Emmerich C."/>
        </authorList>
    </citation>
    <scope>NUCLEOTIDE SEQUENCE</scope>
    <source>
        <strain evidence="3">DP1</strain>
    </source>
</reference>
<proteinExistence type="predicted"/>